<keyword evidence="3" id="KW-1185">Reference proteome</keyword>
<reference evidence="2 3" key="1">
    <citation type="submission" date="2013-02" db="EMBL/GenBank/DDBJ databases">
        <title>Whole genome shotgun sequence of Gordonia malaquae NBRC 108250.</title>
        <authorList>
            <person name="Yoshida I."/>
            <person name="Hosoyama A."/>
            <person name="Tsuchikane K."/>
            <person name="Ando Y."/>
            <person name="Baba S."/>
            <person name="Ohji S."/>
            <person name="Hamada M."/>
            <person name="Tamura T."/>
            <person name="Yamazoe A."/>
            <person name="Yamazaki S."/>
            <person name="Fujita N."/>
        </authorList>
    </citation>
    <scope>NUCLEOTIDE SEQUENCE [LARGE SCALE GENOMIC DNA]</scope>
    <source>
        <strain evidence="2 3">NBRC 108250</strain>
    </source>
</reference>
<dbReference type="AlphaFoldDB" id="M3VB68"/>
<dbReference type="STRING" id="410332.SAMN04488550_1768"/>
<feature type="region of interest" description="Disordered" evidence="1">
    <location>
        <begin position="1"/>
        <end position="24"/>
    </location>
</feature>
<dbReference type="EMBL" id="BAOP01000012">
    <property type="protein sequence ID" value="GAC79738.1"/>
    <property type="molecule type" value="Genomic_DNA"/>
</dbReference>
<comment type="caution">
    <text evidence="2">The sequence shown here is derived from an EMBL/GenBank/DDBJ whole genome shotgun (WGS) entry which is preliminary data.</text>
</comment>
<evidence type="ECO:0000313" key="2">
    <source>
        <dbReference type="EMBL" id="GAC79738.1"/>
    </source>
</evidence>
<sequence length="104" mass="11013">MQRATVDGVDEHRRPLSPRAEEQQTTIVIAEHNGPVGLHVEPEESARGVGDHLHRAGLGVNGQQSSIREAGADASVGQHDDVFGRGSGQVDATKSAHGTFLSRD</sequence>
<accession>M3VB68</accession>
<proteinExistence type="predicted"/>
<name>M3VB68_GORML</name>
<organism evidence="2 3">
    <name type="scientific">Gordonia malaquae NBRC 108250</name>
    <dbReference type="NCBI Taxonomy" id="1223542"/>
    <lineage>
        <taxon>Bacteria</taxon>
        <taxon>Bacillati</taxon>
        <taxon>Actinomycetota</taxon>
        <taxon>Actinomycetes</taxon>
        <taxon>Mycobacteriales</taxon>
        <taxon>Gordoniaceae</taxon>
        <taxon>Gordonia</taxon>
    </lineage>
</organism>
<evidence type="ECO:0000313" key="3">
    <source>
        <dbReference type="Proteomes" id="UP000035009"/>
    </source>
</evidence>
<gene>
    <name evidence="2" type="ORF">GM1_012_00110</name>
</gene>
<evidence type="ECO:0000256" key="1">
    <source>
        <dbReference type="SAM" id="MobiDB-lite"/>
    </source>
</evidence>
<dbReference type="Proteomes" id="UP000035009">
    <property type="component" value="Unassembled WGS sequence"/>
</dbReference>
<feature type="region of interest" description="Disordered" evidence="1">
    <location>
        <begin position="70"/>
        <end position="104"/>
    </location>
</feature>
<protein>
    <submittedName>
        <fullName evidence="2">Uncharacterized protein</fullName>
    </submittedName>
</protein>
<feature type="compositionally biased region" description="Basic and acidic residues" evidence="1">
    <location>
        <begin position="9"/>
        <end position="22"/>
    </location>
</feature>